<evidence type="ECO:0008006" key="4">
    <source>
        <dbReference type="Google" id="ProtNLM"/>
    </source>
</evidence>
<keyword evidence="3" id="KW-1185">Reference proteome</keyword>
<feature type="chain" id="PRO_5041231229" description="DUF1570 domain-containing protein" evidence="1">
    <location>
        <begin position="23"/>
        <end position="493"/>
    </location>
</feature>
<evidence type="ECO:0000313" key="3">
    <source>
        <dbReference type="Proteomes" id="UP001333710"/>
    </source>
</evidence>
<accession>A0AA48KV88</accession>
<dbReference type="InterPro" id="IPR011990">
    <property type="entry name" value="TPR-like_helical_dom_sf"/>
</dbReference>
<feature type="signal peptide" evidence="1">
    <location>
        <begin position="1"/>
        <end position="22"/>
    </location>
</feature>
<sequence length="493" mass="56871">MKSSFRLFIALLLFLVCGSSSYADTDEWTLLSTPNFEFYAQYDAQRARAKLEYFEVYRYAVYAMLGLDPNVKLAPMRIYAFSDSNDYSEIRGNMNAAGFYNSSGPYLVIGPEESSIEDNFVLFHEYLHYIVRASVPYQYPTWYDEGLATFFGVVEIDDDSITFGSRPEHYMRYLKYSGTLSFQKLIEQTNQSKSQDKTDNYQYKFYVSSWLATHYLIAGEFNGEKNYNPQLQQYLRLFNEGINSSQAFEQAFNIKPEEFNKTLIGYAKKRRNTAMRMARPKINLKVTESSVSDAEAALFYSQLTYKRIPEVNQKYFQIALQNKVSLALAYEANNAALQGDFSYSDAMLNEALSSDKKTWETHLHIAKTYITLAKKRNEQSLYTKAYAQLLIAENLKVTASVYRTLAEVAWSLGQRQKAIDYAIAQYQMEPSGVHANHVAGYYMVEAGKTEYGRFFLNNVINWTHSEPTKKRAQKLLDKINQLTIEAVDTKRDK</sequence>
<evidence type="ECO:0000313" key="2">
    <source>
        <dbReference type="EMBL" id="BDX07265.1"/>
    </source>
</evidence>
<evidence type="ECO:0000256" key="1">
    <source>
        <dbReference type="SAM" id="SignalP"/>
    </source>
</evidence>
<name>A0AA48KV88_9ALTE</name>
<dbReference type="AlphaFoldDB" id="A0AA48KV88"/>
<keyword evidence="1" id="KW-0732">Signal</keyword>
<gene>
    <name evidence="2" type="ORF">MACH26_27860</name>
</gene>
<proteinExistence type="predicted"/>
<dbReference type="KEGG" id="pmaw:MACH26_27860"/>
<reference evidence="2" key="1">
    <citation type="submission" date="2023-01" db="EMBL/GenBank/DDBJ databases">
        <title>Complete genome sequence of Planctobacterium marinum strain Dej080120_11.</title>
        <authorList>
            <person name="Ueki S."/>
            <person name="Maruyama F."/>
        </authorList>
    </citation>
    <scope>NUCLEOTIDE SEQUENCE</scope>
    <source>
        <strain evidence="2">Dej080120_11</strain>
    </source>
</reference>
<protein>
    <recommendedName>
        <fullName evidence="4">DUF1570 domain-containing protein</fullName>
    </recommendedName>
</protein>
<organism evidence="2 3">
    <name type="scientific">Planctobacterium marinum</name>
    <dbReference type="NCBI Taxonomy" id="1631968"/>
    <lineage>
        <taxon>Bacteria</taxon>
        <taxon>Pseudomonadati</taxon>
        <taxon>Pseudomonadota</taxon>
        <taxon>Gammaproteobacteria</taxon>
        <taxon>Alteromonadales</taxon>
        <taxon>Alteromonadaceae</taxon>
        <taxon>Planctobacterium</taxon>
    </lineage>
</organism>
<dbReference type="RefSeq" id="WP_338293248.1">
    <property type="nucleotide sequence ID" value="NZ_AP027272.1"/>
</dbReference>
<dbReference type="Proteomes" id="UP001333710">
    <property type="component" value="Chromosome"/>
</dbReference>
<dbReference type="EMBL" id="AP027272">
    <property type="protein sequence ID" value="BDX07265.1"/>
    <property type="molecule type" value="Genomic_DNA"/>
</dbReference>
<dbReference type="SUPFAM" id="SSF48452">
    <property type="entry name" value="TPR-like"/>
    <property type="match status" value="1"/>
</dbReference>